<dbReference type="AlphaFoldDB" id="A0A927IES7"/>
<comment type="pathway">
    <text evidence="1 11">Purine metabolism; 7-cyano-7-deazaguanine biosynthesis.</text>
</comment>
<dbReference type="GO" id="GO:0005524">
    <property type="term" value="F:ATP binding"/>
    <property type="evidence" value="ECO:0007669"/>
    <property type="project" value="UniProtKB-UniRule"/>
</dbReference>
<evidence type="ECO:0000256" key="6">
    <source>
        <dbReference type="ARBA" id="ARBA00022833"/>
    </source>
</evidence>
<dbReference type="CDD" id="cd01995">
    <property type="entry name" value="QueC-like"/>
    <property type="match status" value="1"/>
</dbReference>
<reference evidence="12" key="1">
    <citation type="submission" date="2020-09" db="EMBL/GenBank/DDBJ databases">
        <title>Pelagicoccus enzymogenes sp. nov. with an EPS production, isolated from marine sediment.</title>
        <authorList>
            <person name="Feng X."/>
        </authorList>
    </citation>
    <scope>NUCLEOTIDE SEQUENCE</scope>
    <source>
        <strain evidence="12">NFK12</strain>
    </source>
</reference>
<keyword evidence="2 11" id="KW-0436">Ligase</keyword>
<evidence type="ECO:0000313" key="13">
    <source>
        <dbReference type="Proteomes" id="UP000622317"/>
    </source>
</evidence>
<feature type="binding site" evidence="11">
    <location>
        <position position="205"/>
    </location>
    <ligand>
        <name>Zn(2+)</name>
        <dbReference type="ChEBI" id="CHEBI:29105"/>
    </ligand>
</feature>
<evidence type="ECO:0000256" key="7">
    <source>
        <dbReference type="ARBA" id="ARBA00022840"/>
    </source>
</evidence>
<dbReference type="RefSeq" id="WP_191616495.1">
    <property type="nucleotide sequence ID" value="NZ_JACYFG010000007.1"/>
</dbReference>
<feature type="binding site" evidence="11">
    <location>
        <position position="208"/>
    </location>
    <ligand>
        <name>Zn(2+)</name>
        <dbReference type="ChEBI" id="CHEBI:29105"/>
    </ligand>
</feature>
<name>A0A927IES7_9BACT</name>
<keyword evidence="4 11" id="KW-0547">Nucleotide-binding</keyword>
<evidence type="ECO:0000256" key="4">
    <source>
        <dbReference type="ARBA" id="ARBA00022741"/>
    </source>
</evidence>
<dbReference type="Pfam" id="PF06508">
    <property type="entry name" value="QueC"/>
    <property type="match status" value="1"/>
</dbReference>
<dbReference type="EMBL" id="JACYFG010000007">
    <property type="protein sequence ID" value="MBD5779367.1"/>
    <property type="molecule type" value="Genomic_DNA"/>
</dbReference>
<organism evidence="12 13">
    <name type="scientific">Pelagicoccus enzymogenes</name>
    <dbReference type="NCBI Taxonomy" id="2773457"/>
    <lineage>
        <taxon>Bacteria</taxon>
        <taxon>Pseudomonadati</taxon>
        <taxon>Verrucomicrobiota</taxon>
        <taxon>Opitutia</taxon>
        <taxon>Puniceicoccales</taxon>
        <taxon>Pelagicoccaceae</taxon>
        <taxon>Pelagicoccus</taxon>
    </lineage>
</organism>
<comment type="cofactor">
    <cofactor evidence="11">
        <name>Zn(2+)</name>
        <dbReference type="ChEBI" id="CHEBI:29105"/>
    </cofactor>
    <text evidence="11">Binds 1 zinc ion per subunit.</text>
</comment>
<keyword evidence="6 11" id="KW-0862">Zinc</keyword>
<dbReference type="SUPFAM" id="SSF52402">
    <property type="entry name" value="Adenine nucleotide alpha hydrolases-like"/>
    <property type="match status" value="1"/>
</dbReference>
<evidence type="ECO:0000256" key="8">
    <source>
        <dbReference type="ARBA" id="ARBA00037993"/>
    </source>
</evidence>
<proteinExistence type="inferred from homology"/>
<feature type="binding site" evidence="11">
    <location>
        <begin position="16"/>
        <end position="26"/>
    </location>
    <ligand>
        <name>ATP</name>
        <dbReference type="ChEBI" id="CHEBI:30616"/>
    </ligand>
</feature>
<dbReference type="PANTHER" id="PTHR42914:SF1">
    <property type="entry name" value="7-CYANO-7-DEAZAGUANINE SYNTHASE"/>
    <property type="match status" value="1"/>
</dbReference>
<dbReference type="EC" id="6.3.4.20" evidence="9 11"/>
<dbReference type="PANTHER" id="PTHR42914">
    <property type="entry name" value="7-CYANO-7-DEAZAGUANINE SYNTHASE"/>
    <property type="match status" value="1"/>
</dbReference>
<evidence type="ECO:0000256" key="3">
    <source>
        <dbReference type="ARBA" id="ARBA00022723"/>
    </source>
</evidence>
<dbReference type="GO" id="GO:0008616">
    <property type="term" value="P:tRNA queuosine(34) biosynthetic process"/>
    <property type="evidence" value="ECO:0007669"/>
    <property type="project" value="UniProtKB-UniRule"/>
</dbReference>
<keyword evidence="13" id="KW-1185">Reference proteome</keyword>
<protein>
    <recommendedName>
        <fullName evidence="9 11">7-cyano-7-deazaguanine synthase</fullName>
        <ecNumber evidence="9 11">6.3.4.20</ecNumber>
    </recommendedName>
    <alternativeName>
        <fullName evidence="11">7-cyano-7-carbaguanine synthase</fullName>
    </alternativeName>
    <alternativeName>
        <fullName evidence="11">PreQ(0) synthase</fullName>
    </alternativeName>
    <alternativeName>
        <fullName evidence="11">Queuosine biosynthesis protein QueC</fullName>
    </alternativeName>
</protein>
<feature type="binding site" evidence="11">
    <location>
        <position position="202"/>
    </location>
    <ligand>
        <name>Zn(2+)</name>
        <dbReference type="ChEBI" id="CHEBI:29105"/>
    </ligand>
</feature>
<keyword evidence="3 11" id="KW-0479">Metal-binding</keyword>
<evidence type="ECO:0000256" key="10">
    <source>
        <dbReference type="ARBA" id="ARBA00047890"/>
    </source>
</evidence>
<dbReference type="PIRSF" id="PIRSF006293">
    <property type="entry name" value="ExsB"/>
    <property type="match status" value="1"/>
</dbReference>
<evidence type="ECO:0000256" key="9">
    <source>
        <dbReference type="ARBA" id="ARBA00039149"/>
    </source>
</evidence>
<keyword evidence="5 11" id="KW-0671">Queuosine biosynthesis</keyword>
<evidence type="ECO:0000256" key="5">
    <source>
        <dbReference type="ARBA" id="ARBA00022785"/>
    </source>
</evidence>
<dbReference type="InterPro" id="IPR014729">
    <property type="entry name" value="Rossmann-like_a/b/a_fold"/>
</dbReference>
<dbReference type="GO" id="GO:0016879">
    <property type="term" value="F:ligase activity, forming carbon-nitrogen bonds"/>
    <property type="evidence" value="ECO:0007669"/>
    <property type="project" value="UniProtKB-UniRule"/>
</dbReference>
<gene>
    <name evidence="11 12" type="primary">queC</name>
    <name evidence="12" type="ORF">IEN85_07660</name>
</gene>
<comment type="similarity">
    <text evidence="8 11">Belongs to the QueC family.</text>
</comment>
<dbReference type="InterPro" id="IPR018317">
    <property type="entry name" value="QueC"/>
</dbReference>
<dbReference type="NCBIfam" id="TIGR00364">
    <property type="entry name" value="7-cyano-7-deazaguanine synthase QueC"/>
    <property type="match status" value="1"/>
</dbReference>
<sequence>MDFCDNSTPRSAVAVYSGGMDSTVMLYRMRELGIEVKGALSINYGQKHAKELEVAASFCRELGILHKVADLSGLQDLFGKSSLTNSGEAVPEGHYEEAQMKSTVVPNRNMILLATATAWAISLEAEAVAYAAHGGDHAIYPDCREEFAAALDKAIQLCDWSKVSLYRPFVSSNKAEIAALGSRLGAGLEKTWSCYKGGELHCGRCGTCVERREAFHLAGVEDKTVYQGSAPSVADLVKSGWKL</sequence>
<accession>A0A927IES7</accession>
<comment type="catalytic activity">
    <reaction evidence="10 11">
        <text>7-carboxy-7-carbaguanine + NH4(+) + 2 ATP = 7-cyano-7-carbaguanine + 2 AMP + 2 diphosphate + 2 H(+)</text>
        <dbReference type="Rhea" id="RHEA:27982"/>
        <dbReference type="ChEBI" id="CHEBI:15378"/>
        <dbReference type="ChEBI" id="CHEBI:28938"/>
        <dbReference type="ChEBI" id="CHEBI:30616"/>
        <dbReference type="ChEBI" id="CHEBI:33019"/>
        <dbReference type="ChEBI" id="CHEBI:45075"/>
        <dbReference type="ChEBI" id="CHEBI:61036"/>
        <dbReference type="ChEBI" id="CHEBI:456215"/>
        <dbReference type="EC" id="6.3.4.20"/>
    </reaction>
</comment>
<evidence type="ECO:0000313" key="12">
    <source>
        <dbReference type="EMBL" id="MBD5779367.1"/>
    </source>
</evidence>
<evidence type="ECO:0000256" key="11">
    <source>
        <dbReference type="HAMAP-Rule" id="MF_01633"/>
    </source>
</evidence>
<dbReference type="HAMAP" id="MF_01633">
    <property type="entry name" value="QueC"/>
    <property type="match status" value="1"/>
</dbReference>
<comment type="caution">
    <text evidence="12">The sequence shown here is derived from an EMBL/GenBank/DDBJ whole genome shotgun (WGS) entry which is preliminary data.</text>
</comment>
<dbReference type="Proteomes" id="UP000622317">
    <property type="component" value="Unassembled WGS sequence"/>
</dbReference>
<evidence type="ECO:0000256" key="2">
    <source>
        <dbReference type="ARBA" id="ARBA00022598"/>
    </source>
</evidence>
<evidence type="ECO:0000256" key="1">
    <source>
        <dbReference type="ARBA" id="ARBA00005061"/>
    </source>
</evidence>
<dbReference type="Gene3D" id="3.40.50.620">
    <property type="entry name" value="HUPs"/>
    <property type="match status" value="1"/>
</dbReference>
<keyword evidence="7 11" id="KW-0067">ATP-binding</keyword>
<feature type="binding site" evidence="11">
    <location>
        <position position="194"/>
    </location>
    <ligand>
        <name>Zn(2+)</name>
        <dbReference type="ChEBI" id="CHEBI:29105"/>
    </ligand>
</feature>
<comment type="function">
    <text evidence="11">Catalyzes the ATP-dependent conversion of 7-carboxy-7-deazaguanine (CDG) to 7-cyano-7-deazaguanine (preQ(0)).</text>
</comment>
<dbReference type="GO" id="GO:0008270">
    <property type="term" value="F:zinc ion binding"/>
    <property type="evidence" value="ECO:0007669"/>
    <property type="project" value="UniProtKB-UniRule"/>
</dbReference>